<dbReference type="PANTHER" id="PTHR30441:SF4">
    <property type="entry name" value="PROTEIN ASMA"/>
    <property type="match status" value="1"/>
</dbReference>
<sequence>MRLLMRIGMALVVAVVLLVAGLLLLPGEKLAQLAATQIEAQTGRKITFGGRVGYTLWPTLGVKADRVALSNAPWAGPEPMLTAERLTIGVAAADLLQGKVRVTELSAVLPQLSLSTRADGTGNWVLEPADAASEVASTAPTSGGMDSLPISIEALNLTGATLRYAPHGETPVEMKQVDLALQWPDPTGTVVADITLRPAGDPVQIEAEIGTFEAFLAGQVSSVGASVTAADTVLRFDGRANTAGAATGRITGQSTNLARSLAVLGAAQGTDVPAVKTWLIGSDLTYTTDGRLALRDLTLEADSNKLRGAADVTLGDVPKVTARLSGDQLDLSALLPSGDADLPSAAAAGTGDDPVSDGWSRERMDFGWLAALNTEIALDVQAVETGSVRLGPSKLDLSLDNSRAVLKLQPATVFDGQLQGQLVVNNRNGLSVGGKLSFQNIRLEQALGQTMGYDRLNGEALGELEYLGVGNSVAEIMSSLSGKGWLEVGKGFFTGFDLEQLMRSGSGNGGSTVFDQLTASYTMAGGNLTNNDLLLTLRGLRAEGEGRIGLGAQDLDYLFTPSLQRGDGSTRLSIPVVITGPWNDPKIRPDLKRALEPEIDAVEQQAKDRLREKLSEELDTEIAPEQDINEAIRDRIEKEAKDQLLRLLGGD</sequence>
<dbReference type="RefSeq" id="WP_072505144.1">
    <property type="nucleotide sequence ID" value="NZ_CP016364.1"/>
</dbReference>
<dbReference type="PANTHER" id="PTHR30441">
    <property type="entry name" value="DUF748 DOMAIN-CONTAINING PROTEIN"/>
    <property type="match status" value="1"/>
</dbReference>
<dbReference type="STRING" id="1844006.PhaeoP97_02306"/>
<organism evidence="2 3">
    <name type="scientific">Phaeobacter porticola</name>
    <dbReference type="NCBI Taxonomy" id="1844006"/>
    <lineage>
        <taxon>Bacteria</taxon>
        <taxon>Pseudomonadati</taxon>
        <taxon>Pseudomonadota</taxon>
        <taxon>Alphaproteobacteria</taxon>
        <taxon>Rhodobacterales</taxon>
        <taxon>Roseobacteraceae</taxon>
        <taxon>Phaeobacter</taxon>
    </lineage>
</organism>
<protein>
    <recommendedName>
        <fullName evidence="1">AsmA domain-containing protein</fullName>
    </recommendedName>
</protein>
<feature type="domain" description="AsmA" evidence="1">
    <location>
        <begin position="8"/>
        <end position="167"/>
    </location>
</feature>
<feature type="domain" description="AsmA" evidence="1">
    <location>
        <begin position="229"/>
        <end position="533"/>
    </location>
</feature>
<dbReference type="EMBL" id="CP016364">
    <property type="protein sequence ID" value="APG47700.1"/>
    <property type="molecule type" value="Genomic_DNA"/>
</dbReference>
<keyword evidence="3" id="KW-1185">Reference proteome</keyword>
<dbReference type="InterPro" id="IPR007844">
    <property type="entry name" value="AsmA"/>
</dbReference>
<gene>
    <name evidence="2" type="ORF">PhaeoP97_02306</name>
</gene>
<dbReference type="OrthoDB" id="5439561at2"/>
<dbReference type="KEGG" id="php:PhaeoP97_02306"/>
<accession>A0A1L3I6J2</accession>
<evidence type="ECO:0000259" key="1">
    <source>
        <dbReference type="Pfam" id="PF05170"/>
    </source>
</evidence>
<dbReference type="GO" id="GO:0005886">
    <property type="term" value="C:plasma membrane"/>
    <property type="evidence" value="ECO:0007669"/>
    <property type="project" value="TreeGrafter"/>
</dbReference>
<dbReference type="Proteomes" id="UP000183859">
    <property type="component" value="Chromosome"/>
</dbReference>
<dbReference type="AlphaFoldDB" id="A0A1L3I6J2"/>
<dbReference type="InterPro" id="IPR052894">
    <property type="entry name" value="AsmA-related"/>
</dbReference>
<evidence type="ECO:0000313" key="3">
    <source>
        <dbReference type="Proteomes" id="UP000183859"/>
    </source>
</evidence>
<dbReference type="GO" id="GO:0090313">
    <property type="term" value="P:regulation of protein targeting to membrane"/>
    <property type="evidence" value="ECO:0007669"/>
    <property type="project" value="TreeGrafter"/>
</dbReference>
<reference evidence="3" key="1">
    <citation type="submission" date="2016-07" db="EMBL/GenBank/DDBJ databases">
        <title>Phaeobacter portensis sp. nov., a tropodithietic acid producing bacterium isolated from a German harbor.</title>
        <authorList>
            <person name="Freese H.M."/>
            <person name="Bunk B."/>
            <person name="Breider S."/>
            <person name="Brinkhoff T."/>
        </authorList>
    </citation>
    <scope>NUCLEOTIDE SEQUENCE [LARGE SCALE GENOMIC DNA]</scope>
    <source>
        <strain evidence="3">P97</strain>
    </source>
</reference>
<proteinExistence type="predicted"/>
<name>A0A1L3I6J2_9RHOB</name>
<evidence type="ECO:0000313" key="2">
    <source>
        <dbReference type="EMBL" id="APG47700.1"/>
    </source>
</evidence>
<dbReference type="Pfam" id="PF05170">
    <property type="entry name" value="AsmA"/>
    <property type="match status" value="2"/>
</dbReference>